<dbReference type="SMART" id="SM00443">
    <property type="entry name" value="G_patch"/>
    <property type="match status" value="1"/>
</dbReference>
<dbReference type="PROSITE" id="PS51061">
    <property type="entry name" value="R3H"/>
    <property type="match status" value="1"/>
</dbReference>
<dbReference type="OrthoDB" id="21470at2759"/>
<accession>A0A9P4QSR9</accession>
<dbReference type="InterPro" id="IPR001374">
    <property type="entry name" value="R3H_dom"/>
</dbReference>
<dbReference type="PROSITE" id="PS50174">
    <property type="entry name" value="G_PATCH"/>
    <property type="match status" value="1"/>
</dbReference>
<dbReference type="GO" id="GO:0003676">
    <property type="term" value="F:nucleic acid binding"/>
    <property type="evidence" value="ECO:0007669"/>
    <property type="project" value="UniProtKB-UniRule"/>
</dbReference>
<dbReference type="Proteomes" id="UP000799444">
    <property type="component" value="Unassembled WGS sequence"/>
</dbReference>
<dbReference type="InterPro" id="IPR036867">
    <property type="entry name" value="R3H_dom_sf"/>
</dbReference>
<name>A0A9P4QSR9_9PLEO</name>
<evidence type="ECO:0000256" key="1">
    <source>
        <dbReference type="ARBA" id="ARBA00011353"/>
    </source>
</evidence>
<feature type="compositionally biased region" description="Low complexity" evidence="2">
    <location>
        <begin position="472"/>
        <end position="484"/>
    </location>
</feature>
<comment type="subunit">
    <text evidence="1">Component of the NuA4 histone acetyltransferase complex.</text>
</comment>
<dbReference type="EMBL" id="ML996222">
    <property type="protein sequence ID" value="KAF2730266.1"/>
    <property type="molecule type" value="Genomic_DNA"/>
</dbReference>
<dbReference type="Pfam" id="PF01585">
    <property type="entry name" value="G-patch"/>
    <property type="match status" value="1"/>
</dbReference>
<proteinExistence type="predicted"/>
<dbReference type="Gene3D" id="2.40.50.40">
    <property type="match status" value="1"/>
</dbReference>
<sequence length="743" mass="81527">MPRKKRGRQAKPAPRSSHHHHHHHSSNPPRGAFTLADEGRFYTNHRSRAFEPDRKLRLLPVGFVSAGCLVGTVPDKEEGTGPPAPFATPDSPADDASKLLATMALRSSSPSNSSDVSDEIVFQGRGPTPAIVAPDTGPVALAAPTSDAPVMATDASVASPSVNIHGTVTQAASRLGKTRVKSIRSVDIPTLDSPIESDSDVESVVQDLFKHRLGNKTPWDYNTTEWVSRSKPGIGWLPAGEANPAVTAEHDYMRNIEDFLPQDCNVTPATRTFAGRDLDIDAGWVSPPMDPVDTFRTSGRCGEWSENDLCDFEELSTSSDVMDVVERIIATRFRRPGKQYLVVYEGAVADDAHWLPVSFLRTPSDLQLIKDFEAEVDARQQLLGLPSTSESNSSDGYEDANDSDDEDEFDLDISALDDEQLAAILQKQEDLGMGSSEIVLFGGDETFRDITRTTDSGRRGADRPQQRRQQRSRGFAPSFPSASAMADVLDSDPYNGFDVMDTERPSLRPRNKGRRGQMPVELSDEELNEQIKASWENDRNKKRIKKAEREEQRQQGLLGRKGKTPDLGVKYKDGIVMEEIVEEIREFMISEAPTISLPPMDAGRRAAVHQFAALLGLKSTSRGDGPGRFTVLVKNKRTMEYADKDFEGILGQKGLNKRMRGALAVRSAPRGQAQKTKSTHPLASYKDGEVVGRDAPELGPENRGRAMLEKMGWKKGMGLGALDNKGILQPIAHTVKTTRAGLQ</sequence>
<feature type="region of interest" description="Disordered" evidence="2">
    <location>
        <begin position="537"/>
        <end position="561"/>
    </location>
</feature>
<dbReference type="Gene3D" id="3.30.1370.50">
    <property type="entry name" value="R3H-like domain"/>
    <property type="match status" value="1"/>
</dbReference>
<dbReference type="SMART" id="SM00393">
    <property type="entry name" value="R3H"/>
    <property type="match status" value="1"/>
</dbReference>
<protein>
    <recommendedName>
        <fullName evidence="7">Protein SQS1</fullName>
    </recommendedName>
</protein>
<feature type="domain" description="G-patch" evidence="3">
    <location>
        <begin position="700"/>
        <end position="743"/>
    </location>
</feature>
<feature type="region of interest" description="Disordered" evidence="2">
    <location>
        <begin position="1"/>
        <end position="38"/>
    </location>
</feature>
<dbReference type="PANTHER" id="PTHR14195">
    <property type="entry name" value="G PATCH DOMAIN CONTAINING PROTEIN 2"/>
    <property type="match status" value="1"/>
</dbReference>
<feature type="compositionally biased region" description="Basic and acidic residues" evidence="2">
    <location>
        <begin position="449"/>
        <end position="465"/>
    </location>
</feature>
<dbReference type="InterPro" id="IPR000467">
    <property type="entry name" value="G_patch_dom"/>
</dbReference>
<dbReference type="SUPFAM" id="SSF54160">
    <property type="entry name" value="Chromo domain-like"/>
    <property type="match status" value="1"/>
</dbReference>
<dbReference type="Pfam" id="PF01424">
    <property type="entry name" value="R3H"/>
    <property type="match status" value="1"/>
</dbReference>
<evidence type="ECO:0000313" key="6">
    <source>
        <dbReference type="Proteomes" id="UP000799444"/>
    </source>
</evidence>
<feature type="region of interest" description="Disordered" evidence="2">
    <location>
        <begin position="384"/>
        <end position="407"/>
    </location>
</feature>
<evidence type="ECO:0008006" key="7">
    <source>
        <dbReference type="Google" id="ProtNLM"/>
    </source>
</evidence>
<dbReference type="InterPro" id="IPR016197">
    <property type="entry name" value="Chromo-like_dom_sf"/>
</dbReference>
<dbReference type="SUPFAM" id="SSF82708">
    <property type="entry name" value="R3H domain"/>
    <property type="match status" value="1"/>
</dbReference>
<evidence type="ECO:0000256" key="2">
    <source>
        <dbReference type="SAM" id="MobiDB-lite"/>
    </source>
</evidence>
<feature type="domain" description="R3H" evidence="4">
    <location>
        <begin position="574"/>
        <end position="636"/>
    </location>
</feature>
<evidence type="ECO:0000259" key="3">
    <source>
        <dbReference type="PROSITE" id="PS50174"/>
    </source>
</evidence>
<feature type="compositionally biased region" description="Basic residues" evidence="2">
    <location>
        <begin position="16"/>
        <end position="25"/>
    </location>
</feature>
<keyword evidence="6" id="KW-1185">Reference proteome</keyword>
<dbReference type="AlphaFoldDB" id="A0A9P4QSR9"/>
<feature type="region of interest" description="Disordered" evidence="2">
    <location>
        <begin position="449"/>
        <end position="525"/>
    </location>
</feature>
<gene>
    <name evidence="5" type="ORF">EJ04DRAFT_567924</name>
</gene>
<comment type="caution">
    <text evidence="5">The sequence shown here is derived from an EMBL/GenBank/DDBJ whole genome shotgun (WGS) entry which is preliminary data.</text>
</comment>
<feature type="compositionally biased region" description="Acidic residues" evidence="2">
    <location>
        <begin position="396"/>
        <end position="407"/>
    </location>
</feature>
<dbReference type="CDD" id="cd00024">
    <property type="entry name" value="CD_CSD"/>
    <property type="match status" value="1"/>
</dbReference>
<evidence type="ECO:0000259" key="4">
    <source>
        <dbReference type="PROSITE" id="PS51061"/>
    </source>
</evidence>
<organism evidence="5 6">
    <name type="scientific">Polyplosphaeria fusca</name>
    <dbReference type="NCBI Taxonomy" id="682080"/>
    <lineage>
        <taxon>Eukaryota</taxon>
        <taxon>Fungi</taxon>
        <taxon>Dikarya</taxon>
        <taxon>Ascomycota</taxon>
        <taxon>Pezizomycotina</taxon>
        <taxon>Dothideomycetes</taxon>
        <taxon>Pleosporomycetidae</taxon>
        <taxon>Pleosporales</taxon>
        <taxon>Tetraplosphaeriaceae</taxon>
        <taxon>Polyplosphaeria</taxon>
    </lineage>
</organism>
<reference evidence="5" key="1">
    <citation type="journal article" date="2020" name="Stud. Mycol.">
        <title>101 Dothideomycetes genomes: a test case for predicting lifestyles and emergence of pathogens.</title>
        <authorList>
            <person name="Haridas S."/>
            <person name="Albert R."/>
            <person name="Binder M."/>
            <person name="Bloem J."/>
            <person name="Labutti K."/>
            <person name="Salamov A."/>
            <person name="Andreopoulos B."/>
            <person name="Baker S."/>
            <person name="Barry K."/>
            <person name="Bills G."/>
            <person name="Bluhm B."/>
            <person name="Cannon C."/>
            <person name="Castanera R."/>
            <person name="Culley D."/>
            <person name="Daum C."/>
            <person name="Ezra D."/>
            <person name="Gonzalez J."/>
            <person name="Henrissat B."/>
            <person name="Kuo A."/>
            <person name="Liang C."/>
            <person name="Lipzen A."/>
            <person name="Lutzoni F."/>
            <person name="Magnuson J."/>
            <person name="Mondo S."/>
            <person name="Nolan M."/>
            <person name="Ohm R."/>
            <person name="Pangilinan J."/>
            <person name="Park H.-J."/>
            <person name="Ramirez L."/>
            <person name="Alfaro M."/>
            <person name="Sun H."/>
            <person name="Tritt A."/>
            <person name="Yoshinaga Y."/>
            <person name="Zwiers L.-H."/>
            <person name="Turgeon B."/>
            <person name="Goodwin S."/>
            <person name="Spatafora J."/>
            <person name="Crous P."/>
            <person name="Grigoriev I."/>
        </authorList>
    </citation>
    <scope>NUCLEOTIDE SEQUENCE</scope>
    <source>
        <strain evidence="5">CBS 125425</strain>
    </source>
</reference>
<dbReference type="InterPro" id="IPR051189">
    <property type="entry name" value="Splicing_assoc_domain"/>
</dbReference>
<evidence type="ECO:0000313" key="5">
    <source>
        <dbReference type="EMBL" id="KAF2730266.1"/>
    </source>
</evidence>